<dbReference type="Pfam" id="PF07291">
    <property type="entry name" value="MauE"/>
    <property type="match status" value="1"/>
</dbReference>
<feature type="transmembrane region" description="Helical" evidence="8">
    <location>
        <begin position="59"/>
        <end position="80"/>
    </location>
</feature>
<comment type="pathway">
    <text evidence="3">One-carbon metabolism; methylamine degradation.</text>
</comment>
<organism evidence="10 11">
    <name type="scientific">Acetobacter oeni</name>
    <dbReference type="NCBI Taxonomy" id="304077"/>
    <lineage>
        <taxon>Bacteria</taxon>
        <taxon>Pseudomonadati</taxon>
        <taxon>Pseudomonadota</taxon>
        <taxon>Alphaproteobacteria</taxon>
        <taxon>Acetobacterales</taxon>
        <taxon>Acetobacteraceae</taxon>
        <taxon>Acetobacter</taxon>
    </lineage>
</organism>
<reference evidence="10 11" key="1">
    <citation type="submission" date="2019-07" db="EMBL/GenBank/DDBJ databases">
        <title>Whole genome shotgun sequence of Acetobacter oeni NBRC 105207.</title>
        <authorList>
            <person name="Hosoyama A."/>
            <person name="Uohara A."/>
            <person name="Ohji S."/>
            <person name="Ichikawa N."/>
        </authorList>
    </citation>
    <scope>NUCLEOTIDE SEQUENCE [LARGE SCALE GENOMIC DNA]</scope>
    <source>
        <strain evidence="10 11">NBRC 105207</strain>
    </source>
</reference>
<keyword evidence="5 8" id="KW-0812">Transmembrane</keyword>
<protein>
    <recommendedName>
        <fullName evidence="4">Methylamine utilization protein MauE</fullName>
    </recommendedName>
</protein>
<dbReference type="AlphaFoldDB" id="A0A511XM60"/>
<sequence>MPFGSQFPVSEMVLPTFSSLAMGCMGTLLLISGGSKLLSHNDLLGTIAAYRILPRSTSFAGYDVVAWTLTIAEMLLGAGLLLGLSFAAWASVGLFLIFALAIGINVLRGRTQFDCGCSVGGGVTRVSGAVLARALYLAVLAAVVGGVAVPGGGLPVVRAGGVVGWLLFVAVRHLRHSGFVGETV</sequence>
<comment type="caution">
    <text evidence="10">The sequence shown here is derived from an EMBL/GenBank/DDBJ whole genome shotgun (WGS) entry which is preliminary data.</text>
</comment>
<feature type="transmembrane region" description="Helical" evidence="8">
    <location>
        <begin position="86"/>
        <end position="107"/>
    </location>
</feature>
<evidence type="ECO:0000256" key="6">
    <source>
        <dbReference type="ARBA" id="ARBA00022989"/>
    </source>
</evidence>
<evidence type="ECO:0000256" key="5">
    <source>
        <dbReference type="ARBA" id="ARBA00022692"/>
    </source>
</evidence>
<feature type="transmembrane region" description="Helical" evidence="8">
    <location>
        <begin position="128"/>
        <end position="149"/>
    </location>
</feature>
<evidence type="ECO:0000256" key="2">
    <source>
        <dbReference type="ARBA" id="ARBA00004141"/>
    </source>
</evidence>
<dbReference type="OrthoDB" id="4462029at2"/>
<dbReference type="Proteomes" id="UP000321746">
    <property type="component" value="Unassembled WGS sequence"/>
</dbReference>
<proteinExistence type="predicted"/>
<keyword evidence="6 8" id="KW-1133">Transmembrane helix</keyword>
<dbReference type="UniPathway" id="UPA00895"/>
<evidence type="ECO:0000259" key="9">
    <source>
        <dbReference type="Pfam" id="PF07291"/>
    </source>
</evidence>
<evidence type="ECO:0000313" key="10">
    <source>
        <dbReference type="EMBL" id="GEN64029.1"/>
    </source>
</evidence>
<comment type="subcellular location">
    <subcellularLocation>
        <location evidence="2">Membrane</location>
        <topology evidence="2">Multi-pass membrane protein</topology>
    </subcellularLocation>
</comment>
<feature type="transmembrane region" description="Helical" evidence="8">
    <location>
        <begin position="12"/>
        <end position="31"/>
    </location>
</feature>
<name>A0A511XM60_9PROT</name>
<keyword evidence="11" id="KW-1185">Reference proteome</keyword>
<comment type="function">
    <text evidence="1">May be specifically involved in the processing, transport, and/or maturation of the MADH beta-subunit.</text>
</comment>
<evidence type="ECO:0000313" key="11">
    <source>
        <dbReference type="Proteomes" id="UP000321746"/>
    </source>
</evidence>
<evidence type="ECO:0000256" key="8">
    <source>
        <dbReference type="SAM" id="Phobius"/>
    </source>
</evidence>
<accession>A0A511XM60</accession>
<feature type="domain" description="Methylamine utilisation protein MauE" evidence="9">
    <location>
        <begin position="18"/>
        <end position="144"/>
    </location>
</feature>
<evidence type="ECO:0000256" key="4">
    <source>
        <dbReference type="ARBA" id="ARBA00019078"/>
    </source>
</evidence>
<dbReference type="EMBL" id="BJYG01000031">
    <property type="protein sequence ID" value="GEN64029.1"/>
    <property type="molecule type" value="Genomic_DNA"/>
</dbReference>
<gene>
    <name evidence="10" type="ORF">AOE01nite_22530</name>
</gene>
<keyword evidence="7 8" id="KW-0472">Membrane</keyword>
<dbReference type="GO" id="GO:0016020">
    <property type="term" value="C:membrane"/>
    <property type="evidence" value="ECO:0007669"/>
    <property type="project" value="UniProtKB-SubCell"/>
</dbReference>
<dbReference type="InterPro" id="IPR009908">
    <property type="entry name" value="Methylamine_util_MauE"/>
</dbReference>
<evidence type="ECO:0000256" key="1">
    <source>
        <dbReference type="ARBA" id="ARBA00003475"/>
    </source>
</evidence>
<evidence type="ECO:0000256" key="3">
    <source>
        <dbReference type="ARBA" id="ARBA00004856"/>
    </source>
</evidence>
<evidence type="ECO:0000256" key="7">
    <source>
        <dbReference type="ARBA" id="ARBA00023136"/>
    </source>
</evidence>
<dbReference type="GO" id="GO:0030416">
    <property type="term" value="P:methylamine metabolic process"/>
    <property type="evidence" value="ECO:0007669"/>
    <property type="project" value="InterPro"/>
</dbReference>